<feature type="domain" description="EF-hand" evidence="3">
    <location>
        <begin position="47"/>
        <end position="76"/>
    </location>
</feature>
<evidence type="ECO:0000313" key="4">
    <source>
        <dbReference type="EMBL" id="TNN06209.1"/>
    </source>
</evidence>
<dbReference type="Proteomes" id="UP000311919">
    <property type="component" value="Unassembled WGS sequence"/>
</dbReference>
<dbReference type="PROSITE" id="PS00018">
    <property type="entry name" value="EF_HAND_1"/>
    <property type="match status" value="4"/>
</dbReference>
<dbReference type="PANTHER" id="PTHR23050">
    <property type="entry name" value="CALCIUM BINDING PROTEIN"/>
    <property type="match status" value="1"/>
</dbReference>
<sequence>MVTEKMNYLSILEKDFDVVDRNKNGWLSKREVHNCLIASGFDPHYTEEFMLNFDINNDNKITKQEFLEAAKQIKIEKITEAQMRSVFKSADKNQSGKIDAYELRDFLKKQKNSVSMDLCTKWIKQNDKNGDQKLDYEEFLKFVQSKL</sequence>
<dbReference type="InterPro" id="IPR002048">
    <property type="entry name" value="EF_hand_dom"/>
</dbReference>
<comment type="caution">
    <text evidence="4">The sequence shown here is derived from an EMBL/GenBank/DDBJ whole genome shotgun (WGS) entry which is preliminary data.</text>
</comment>
<dbReference type="PROSITE" id="PS50222">
    <property type="entry name" value="EF_HAND_2"/>
    <property type="match status" value="4"/>
</dbReference>
<organism evidence="4 5">
    <name type="scientific">Schistosoma japonicum</name>
    <name type="common">Blood fluke</name>
    <dbReference type="NCBI Taxonomy" id="6182"/>
    <lineage>
        <taxon>Eukaryota</taxon>
        <taxon>Metazoa</taxon>
        <taxon>Spiralia</taxon>
        <taxon>Lophotrochozoa</taxon>
        <taxon>Platyhelminthes</taxon>
        <taxon>Trematoda</taxon>
        <taxon>Digenea</taxon>
        <taxon>Strigeidida</taxon>
        <taxon>Schistosomatoidea</taxon>
        <taxon>Schistosomatidae</taxon>
        <taxon>Schistosoma</taxon>
    </lineage>
</organism>
<dbReference type="SUPFAM" id="SSF47473">
    <property type="entry name" value="EF-hand"/>
    <property type="match status" value="1"/>
</dbReference>
<keyword evidence="2" id="KW-0106">Calcium</keyword>
<dbReference type="OrthoDB" id="6229588at2759"/>
<proteinExistence type="predicted"/>
<protein>
    <submittedName>
        <fullName evidence="4">16 kDa calcium-binding protein</fullName>
    </submittedName>
</protein>
<name>A0A4Z2CPN7_SCHJA</name>
<keyword evidence="1" id="KW-0677">Repeat</keyword>
<dbReference type="InterPro" id="IPR011992">
    <property type="entry name" value="EF-hand-dom_pair"/>
</dbReference>
<dbReference type="InterPro" id="IPR018247">
    <property type="entry name" value="EF_Hand_1_Ca_BS"/>
</dbReference>
<gene>
    <name evidence="4" type="ORF">EWB00_008537</name>
</gene>
<feature type="domain" description="EF-hand" evidence="3">
    <location>
        <begin position="78"/>
        <end position="113"/>
    </location>
</feature>
<feature type="domain" description="EF-hand" evidence="3">
    <location>
        <begin position="7"/>
        <end position="42"/>
    </location>
</feature>
<dbReference type="EMBL" id="SKCS01000475">
    <property type="protein sequence ID" value="TNN06209.1"/>
    <property type="molecule type" value="Genomic_DNA"/>
</dbReference>
<evidence type="ECO:0000256" key="1">
    <source>
        <dbReference type="ARBA" id="ARBA00022737"/>
    </source>
</evidence>
<dbReference type="Pfam" id="PF13499">
    <property type="entry name" value="EF-hand_7"/>
    <property type="match status" value="2"/>
</dbReference>
<dbReference type="GO" id="GO:0005509">
    <property type="term" value="F:calcium ion binding"/>
    <property type="evidence" value="ECO:0007669"/>
    <property type="project" value="InterPro"/>
</dbReference>
<keyword evidence="5" id="KW-1185">Reference proteome</keyword>
<accession>A0A4Z2CPN7</accession>
<dbReference type="FunFam" id="1.10.238.10:FF:000003">
    <property type="entry name" value="Calmodulin A"/>
    <property type="match status" value="1"/>
</dbReference>
<dbReference type="STRING" id="6182.A0A4Z2CPN7"/>
<dbReference type="AlphaFoldDB" id="A0A4Z2CPN7"/>
<reference evidence="4 5" key="1">
    <citation type="submission" date="2019-03" db="EMBL/GenBank/DDBJ databases">
        <title>An improved genome assembly of the fluke Schistosoma japonicum.</title>
        <authorList>
            <person name="Hu W."/>
            <person name="Luo F."/>
            <person name="Yin M."/>
            <person name="Mo X."/>
            <person name="Sun C."/>
            <person name="Wu Q."/>
            <person name="Zhu B."/>
            <person name="Xiang M."/>
            <person name="Wang J."/>
            <person name="Wang Y."/>
            <person name="Zhang T."/>
            <person name="Xu B."/>
            <person name="Zheng H."/>
            <person name="Feng Z."/>
        </authorList>
    </citation>
    <scope>NUCLEOTIDE SEQUENCE [LARGE SCALE GENOMIC DNA]</scope>
    <source>
        <strain evidence="4">HuSjv2</strain>
        <tissue evidence="4">Worms</tissue>
    </source>
</reference>
<dbReference type="InterPro" id="IPR050145">
    <property type="entry name" value="Centrin_CML-like"/>
</dbReference>
<evidence type="ECO:0000256" key="2">
    <source>
        <dbReference type="ARBA" id="ARBA00022837"/>
    </source>
</evidence>
<evidence type="ECO:0000259" key="3">
    <source>
        <dbReference type="PROSITE" id="PS50222"/>
    </source>
</evidence>
<dbReference type="SMART" id="SM00054">
    <property type="entry name" value="EFh"/>
    <property type="match status" value="4"/>
</dbReference>
<dbReference type="CDD" id="cd00051">
    <property type="entry name" value="EFh"/>
    <property type="match status" value="1"/>
</dbReference>
<dbReference type="Gene3D" id="1.10.238.10">
    <property type="entry name" value="EF-hand"/>
    <property type="match status" value="2"/>
</dbReference>
<evidence type="ECO:0000313" key="5">
    <source>
        <dbReference type="Proteomes" id="UP000311919"/>
    </source>
</evidence>
<feature type="domain" description="EF-hand" evidence="3">
    <location>
        <begin position="114"/>
        <end position="147"/>
    </location>
</feature>